<dbReference type="InterPro" id="IPR029052">
    <property type="entry name" value="Metallo-depent_PP-like"/>
</dbReference>
<dbReference type="OrthoDB" id="630188at2759"/>
<dbReference type="InterPro" id="IPR004843">
    <property type="entry name" value="Calcineurin-like_PHP"/>
</dbReference>
<dbReference type="PANTHER" id="PTHR12905:SF18">
    <property type="entry name" value="ESTER HYDROLASE, PUTATIVE (AFU_ORTHOLOGUE AFUA_4G03130)-RELATED"/>
    <property type="match status" value="1"/>
</dbReference>
<protein>
    <submittedName>
        <fullName evidence="2">Phosphoesterase</fullName>
    </submittedName>
</protein>
<dbReference type="VEuPathDB" id="FungiDB:SAPIO_CDS8645"/>
<dbReference type="EMBL" id="JOWA01000121">
    <property type="protein sequence ID" value="KEZ40706.1"/>
    <property type="molecule type" value="Genomic_DNA"/>
</dbReference>
<accession>A0A084G044</accession>
<dbReference type="OMA" id="PYTHRDS"/>
<organism evidence="2 3">
    <name type="scientific">Pseudallescheria apiosperma</name>
    <name type="common">Scedosporium apiospermum</name>
    <dbReference type="NCBI Taxonomy" id="563466"/>
    <lineage>
        <taxon>Eukaryota</taxon>
        <taxon>Fungi</taxon>
        <taxon>Dikarya</taxon>
        <taxon>Ascomycota</taxon>
        <taxon>Pezizomycotina</taxon>
        <taxon>Sordariomycetes</taxon>
        <taxon>Hypocreomycetidae</taxon>
        <taxon>Microascales</taxon>
        <taxon>Microascaceae</taxon>
        <taxon>Scedosporium</taxon>
    </lineage>
</organism>
<evidence type="ECO:0000259" key="1">
    <source>
        <dbReference type="Pfam" id="PF00149"/>
    </source>
</evidence>
<dbReference type="PANTHER" id="PTHR12905">
    <property type="entry name" value="METALLOPHOSPHOESTERASE"/>
    <property type="match status" value="1"/>
</dbReference>
<dbReference type="RefSeq" id="XP_016640505.1">
    <property type="nucleotide sequence ID" value="XM_016790242.1"/>
</dbReference>
<dbReference type="AlphaFoldDB" id="A0A084G044"/>
<keyword evidence="3" id="KW-1185">Reference proteome</keyword>
<evidence type="ECO:0000313" key="2">
    <source>
        <dbReference type="EMBL" id="KEZ40706.1"/>
    </source>
</evidence>
<evidence type="ECO:0000313" key="3">
    <source>
        <dbReference type="Proteomes" id="UP000028545"/>
    </source>
</evidence>
<dbReference type="InterPro" id="IPR051693">
    <property type="entry name" value="UPF0046_metallophosphoest"/>
</dbReference>
<reference evidence="2 3" key="1">
    <citation type="journal article" date="2014" name="Genome Announc.">
        <title>Draft genome sequence of the pathogenic fungus Scedosporium apiospermum.</title>
        <authorList>
            <person name="Vandeputte P."/>
            <person name="Ghamrawi S."/>
            <person name="Rechenmann M."/>
            <person name="Iltis A."/>
            <person name="Giraud S."/>
            <person name="Fleury M."/>
            <person name="Thornton C."/>
            <person name="Delhaes L."/>
            <person name="Meyer W."/>
            <person name="Papon N."/>
            <person name="Bouchara J.P."/>
        </authorList>
    </citation>
    <scope>NUCLEOTIDE SEQUENCE [LARGE SCALE GENOMIC DNA]</scope>
    <source>
        <strain evidence="2 3">IHEM 14462</strain>
    </source>
</reference>
<dbReference type="CDD" id="cd07379">
    <property type="entry name" value="MPP_239FB"/>
    <property type="match status" value="1"/>
</dbReference>
<dbReference type="GO" id="GO:0016787">
    <property type="term" value="F:hydrolase activity"/>
    <property type="evidence" value="ECO:0007669"/>
    <property type="project" value="InterPro"/>
</dbReference>
<name>A0A084G044_PSEDA</name>
<dbReference type="KEGG" id="sapo:SAPIO_CDS8645"/>
<dbReference type="SUPFAM" id="SSF56300">
    <property type="entry name" value="Metallo-dependent phosphatases"/>
    <property type="match status" value="1"/>
</dbReference>
<feature type="domain" description="Calcineurin-like phosphoesterase" evidence="1">
    <location>
        <begin position="57"/>
        <end position="253"/>
    </location>
</feature>
<comment type="caution">
    <text evidence="2">The sequence shown here is derived from an EMBL/GenBank/DDBJ whole genome shotgun (WGS) entry which is preliminary data.</text>
</comment>
<gene>
    <name evidence="2" type="ORF">SAPIO_CDS8645</name>
</gene>
<proteinExistence type="predicted"/>
<dbReference type="GeneID" id="27727717"/>
<dbReference type="Proteomes" id="UP000028545">
    <property type="component" value="Unassembled WGS sequence"/>
</dbReference>
<sequence length="330" mass="36586">MDSHITSGGPPPRPIPTVGAARHIAQQLYRIAQRAGQQASPSVASTTNPKGVANKIKIVCISDTHNYKPELPNGDLLLHGGDLTENGTFRELQAQLDWLKSLPHKHKVVIGGNHDDLLDTDFITAHPEKEMGSYDKTPGRTKADLDWGDIVYLQSSVTTLQIEAGSDEKEVPQTRSLKIYGNPGTVRCGPFGFSIEPEVAKYYWEDRIPADTDIVLCHSPPRYHLDNGYGCSSLLEEIWRVRPPLMVFGHAHADHGEGIMKFDAVQYWYEKVMTSGSWASLAMLTIHVILSRARGLFASRRPLPRGQATHLVNAAMKSGNTWFNVIEVDF</sequence>
<dbReference type="HOGENOM" id="CLU_041441_3_1_1"/>
<dbReference type="Pfam" id="PF00149">
    <property type="entry name" value="Metallophos"/>
    <property type="match status" value="1"/>
</dbReference>
<dbReference type="Gene3D" id="3.60.21.10">
    <property type="match status" value="1"/>
</dbReference>